<evidence type="ECO:0008006" key="4">
    <source>
        <dbReference type="Google" id="ProtNLM"/>
    </source>
</evidence>
<protein>
    <recommendedName>
        <fullName evidence="4">Kazal-like domain-containing protein</fullName>
    </recommendedName>
</protein>
<feature type="signal peptide" evidence="1">
    <location>
        <begin position="1"/>
        <end position="23"/>
    </location>
</feature>
<dbReference type="InParanoid" id="A0A0Q9W407"/>
<sequence>MKAFARVLVHCCVLLHLFGALQGRLFLAQNGIIYCKWSSRLTCNKFKPVCVQIGSGTALTCKHYKNECQYLIDQCLGKTGKMPIENLSK</sequence>
<accession>A0A0Q9W407</accession>
<organism evidence="2 3">
    <name type="scientific">Drosophila virilis</name>
    <name type="common">Fruit fly</name>
    <dbReference type="NCBI Taxonomy" id="7244"/>
    <lineage>
        <taxon>Eukaryota</taxon>
        <taxon>Metazoa</taxon>
        <taxon>Ecdysozoa</taxon>
        <taxon>Arthropoda</taxon>
        <taxon>Hexapoda</taxon>
        <taxon>Insecta</taxon>
        <taxon>Pterygota</taxon>
        <taxon>Neoptera</taxon>
        <taxon>Endopterygota</taxon>
        <taxon>Diptera</taxon>
        <taxon>Brachycera</taxon>
        <taxon>Muscomorpha</taxon>
        <taxon>Ephydroidea</taxon>
        <taxon>Drosophilidae</taxon>
        <taxon>Drosophila</taxon>
    </lineage>
</organism>
<keyword evidence="3" id="KW-1185">Reference proteome</keyword>
<dbReference type="Proteomes" id="UP000008792">
    <property type="component" value="Unassembled WGS sequence"/>
</dbReference>
<evidence type="ECO:0000256" key="1">
    <source>
        <dbReference type="SAM" id="SignalP"/>
    </source>
</evidence>
<evidence type="ECO:0000313" key="3">
    <source>
        <dbReference type="Proteomes" id="UP000008792"/>
    </source>
</evidence>
<dbReference type="AlphaFoldDB" id="A0A0Q9W407"/>
<evidence type="ECO:0000313" key="2">
    <source>
        <dbReference type="EMBL" id="KRF79494.1"/>
    </source>
</evidence>
<name>A0A0Q9W407_DROVI</name>
<dbReference type="EMBL" id="CH940648">
    <property type="protein sequence ID" value="KRF79494.1"/>
    <property type="molecule type" value="Genomic_DNA"/>
</dbReference>
<feature type="chain" id="PRO_5006386496" description="Kazal-like domain-containing protein" evidence="1">
    <location>
        <begin position="24"/>
        <end position="89"/>
    </location>
</feature>
<keyword evidence="1" id="KW-0732">Signal</keyword>
<gene>
    <name evidence="2" type="primary">Dvir\GJ26404</name>
    <name evidence="2" type="ORF">Dvir_GJ26404</name>
</gene>
<reference evidence="2 3" key="1">
    <citation type="journal article" date="2007" name="Nature">
        <title>Evolution of genes and genomes on the Drosophila phylogeny.</title>
        <authorList>
            <consortium name="Drosophila 12 Genomes Consortium"/>
            <person name="Clark A.G."/>
            <person name="Eisen M.B."/>
            <person name="Smith D.R."/>
            <person name="Bergman C.M."/>
            <person name="Oliver B."/>
            <person name="Markow T.A."/>
            <person name="Kaufman T.C."/>
            <person name="Kellis M."/>
            <person name="Gelbart W."/>
            <person name="Iyer V.N."/>
            <person name="Pollard D.A."/>
            <person name="Sackton T.B."/>
            <person name="Larracuente A.M."/>
            <person name="Singh N.D."/>
            <person name="Abad J.P."/>
            <person name="Abt D.N."/>
            <person name="Adryan B."/>
            <person name="Aguade M."/>
            <person name="Akashi H."/>
            <person name="Anderson W.W."/>
            <person name="Aquadro C.F."/>
            <person name="Ardell D.H."/>
            <person name="Arguello R."/>
            <person name="Artieri C.G."/>
            <person name="Barbash D.A."/>
            <person name="Barker D."/>
            <person name="Barsanti P."/>
            <person name="Batterham P."/>
            <person name="Batzoglou S."/>
            <person name="Begun D."/>
            <person name="Bhutkar A."/>
            <person name="Blanco E."/>
            <person name="Bosak S.A."/>
            <person name="Bradley R.K."/>
            <person name="Brand A.D."/>
            <person name="Brent M.R."/>
            <person name="Brooks A.N."/>
            <person name="Brown R.H."/>
            <person name="Butlin R.K."/>
            <person name="Caggese C."/>
            <person name="Calvi B.R."/>
            <person name="Bernardo de Carvalho A."/>
            <person name="Caspi A."/>
            <person name="Castrezana S."/>
            <person name="Celniker S.E."/>
            <person name="Chang J.L."/>
            <person name="Chapple C."/>
            <person name="Chatterji S."/>
            <person name="Chinwalla A."/>
            <person name="Civetta A."/>
            <person name="Clifton S.W."/>
            <person name="Comeron J.M."/>
            <person name="Costello J.C."/>
            <person name="Coyne J.A."/>
            <person name="Daub J."/>
            <person name="David R.G."/>
            <person name="Delcher A.L."/>
            <person name="Delehaunty K."/>
            <person name="Do C.B."/>
            <person name="Ebling H."/>
            <person name="Edwards K."/>
            <person name="Eickbush T."/>
            <person name="Evans J.D."/>
            <person name="Filipski A."/>
            <person name="Findeiss S."/>
            <person name="Freyhult E."/>
            <person name="Fulton L."/>
            <person name="Fulton R."/>
            <person name="Garcia A.C."/>
            <person name="Gardiner A."/>
            <person name="Garfield D.A."/>
            <person name="Garvin B.E."/>
            <person name="Gibson G."/>
            <person name="Gilbert D."/>
            <person name="Gnerre S."/>
            <person name="Godfrey J."/>
            <person name="Good R."/>
            <person name="Gotea V."/>
            <person name="Gravely B."/>
            <person name="Greenberg A.J."/>
            <person name="Griffiths-Jones S."/>
            <person name="Gross S."/>
            <person name="Guigo R."/>
            <person name="Gustafson E.A."/>
            <person name="Haerty W."/>
            <person name="Hahn M.W."/>
            <person name="Halligan D.L."/>
            <person name="Halpern A.L."/>
            <person name="Halter G.M."/>
            <person name="Han M.V."/>
            <person name="Heger A."/>
            <person name="Hillier L."/>
            <person name="Hinrichs A.S."/>
            <person name="Holmes I."/>
            <person name="Hoskins R.A."/>
            <person name="Hubisz M.J."/>
            <person name="Hultmark D."/>
            <person name="Huntley M.A."/>
            <person name="Jaffe D.B."/>
            <person name="Jagadeeshan S."/>
            <person name="Jeck W.R."/>
            <person name="Johnson J."/>
            <person name="Jones C.D."/>
            <person name="Jordan W.C."/>
            <person name="Karpen G.H."/>
            <person name="Kataoka E."/>
            <person name="Keightley P.D."/>
            <person name="Kheradpour P."/>
            <person name="Kirkness E.F."/>
            <person name="Koerich L.B."/>
            <person name="Kristiansen K."/>
            <person name="Kudrna D."/>
            <person name="Kulathinal R.J."/>
            <person name="Kumar S."/>
            <person name="Kwok R."/>
            <person name="Lander E."/>
            <person name="Langley C.H."/>
            <person name="Lapoint R."/>
            <person name="Lazzaro B.P."/>
            <person name="Lee S.J."/>
            <person name="Levesque L."/>
            <person name="Li R."/>
            <person name="Lin C.F."/>
            <person name="Lin M.F."/>
            <person name="Lindblad-Toh K."/>
            <person name="Llopart A."/>
            <person name="Long M."/>
            <person name="Low L."/>
            <person name="Lozovsky E."/>
            <person name="Lu J."/>
            <person name="Luo M."/>
            <person name="Machado C.A."/>
            <person name="Makalowski W."/>
            <person name="Marzo M."/>
            <person name="Matsuda M."/>
            <person name="Matzkin L."/>
            <person name="McAllister B."/>
            <person name="McBride C.S."/>
            <person name="McKernan B."/>
            <person name="McKernan K."/>
            <person name="Mendez-Lago M."/>
            <person name="Minx P."/>
            <person name="Mollenhauer M.U."/>
            <person name="Montooth K."/>
            <person name="Mount S.M."/>
            <person name="Mu X."/>
            <person name="Myers E."/>
            <person name="Negre B."/>
            <person name="Newfeld S."/>
            <person name="Nielsen R."/>
            <person name="Noor M.A."/>
            <person name="O'Grady P."/>
            <person name="Pachter L."/>
            <person name="Papaceit M."/>
            <person name="Parisi M.J."/>
            <person name="Parisi M."/>
            <person name="Parts L."/>
            <person name="Pedersen J.S."/>
            <person name="Pesole G."/>
            <person name="Phillippy A.M."/>
            <person name="Ponting C.P."/>
            <person name="Pop M."/>
            <person name="Porcelli D."/>
            <person name="Powell J.R."/>
            <person name="Prohaska S."/>
            <person name="Pruitt K."/>
            <person name="Puig M."/>
            <person name="Quesneville H."/>
            <person name="Ram K.R."/>
            <person name="Rand D."/>
            <person name="Rasmussen M.D."/>
            <person name="Reed L.K."/>
            <person name="Reenan R."/>
            <person name="Reily A."/>
            <person name="Remington K.A."/>
            <person name="Rieger T.T."/>
            <person name="Ritchie M.G."/>
            <person name="Robin C."/>
            <person name="Rogers Y.H."/>
            <person name="Rohde C."/>
            <person name="Rozas J."/>
            <person name="Rubenfield M.J."/>
            <person name="Ruiz A."/>
            <person name="Russo S."/>
            <person name="Salzberg S.L."/>
            <person name="Sanchez-Gracia A."/>
            <person name="Saranga D.J."/>
            <person name="Sato H."/>
            <person name="Schaeffer S.W."/>
            <person name="Schatz M.C."/>
            <person name="Schlenke T."/>
            <person name="Schwartz R."/>
            <person name="Segarra C."/>
            <person name="Singh R.S."/>
            <person name="Sirot L."/>
            <person name="Sirota M."/>
            <person name="Sisneros N.B."/>
            <person name="Smith C.D."/>
            <person name="Smith T.F."/>
            <person name="Spieth J."/>
            <person name="Stage D.E."/>
            <person name="Stark A."/>
            <person name="Stephan W."/>
            <person name="Strausberg R.L."/>
            <person name="Strempel S."/>
            <person name="Sturgill D."/>
            <person name="Sutton G."/>
            <person name="Sutton G.G."/>
            <person name="Tao W."/>
            <person name="Teichmann S."/>
            <person name="Tobari Y.N."/>
            <person name="Tomimura Y."/>
            <person name="Tsolas J.M."/>
            <person name="Valente V.L."/>
            <person name="Venter E."/>
            <person name="Venter J.C."/>
            <person name="Vicario S."/>
            <person name="Vieira F.G."/>
            <person name="Vilella A.J."/>
            <person name="Villasante A."/>
            <person name="Walenz B."/>
            <person name="Wang J."/>
            <person name="Wasserman M."/>
            <person name="Watts T."/>
            <person name="Wilson D."/>
            <person name="Wilson R.K."/>
            <person name="Wing R.A."/>
            <person name="Wolfner M.F."/>
            <person name="Wong A."/>
            <person name="Wong G.K."/>
            <person name="Wu C.I."/>
            <person name="Wu G."/>
            <person name="Yamamoto D."/>
            <person name="Yang H.P."/>
            <person name="Yang S.P."/>
            <person name="Yorke J.A."/>
            <person name="Yoshida K."/>
            <person name="Zdobnov E."/>
            <person name="Zhang P."/>
            <person name="Zhang Y."/>
            <person name="Zimin A.V."/>
            <person name="Baldwin J."/>
            <person name="Abdouelleil A."/>
            <person name="Abdulkadir J."/>
            <person name="Abebe A."/>
            <person name="Abera B."/>
            <person name="Abreu J."/>
            <person name="Acer S.C."/>
            <person name="Aftuck L."/>
            <person name="Alexander A."/>
            <person name="An P."/>
            <person name="Anderson E."/>
            <person name="Anderson S."/>
            <person name="Arachi H."/>
            <person name="Azer M."/>
            <person name="Bachantsang P."/>
            <person name="Barry A."/>
            <person name="Bayul T."/>
            <person name="Berlin A."/>
            <person name="Bessette D."/>
            <person name="Bloom T."/>
            <person name="Blye J."/>
            <person name="Boguslavskiy L."/>
            <person name="Bonnet C."/>
            <person name="Boukhgalter B."/>
            <person name="Bourzgui I."/>
            <person name="Brown A."/>
            <person name="Cahill P."/>
            <person name="Channer S."/>
            <person name="Cheshatsang Y."/>
            <person name="Chuda L."/>
            <person name="Citroen M."/>
            <person name="Collymore A."/>
            <person name="Cooke P."/>
            <person name="Costello M."/>
            <person name="D'Aco K."/>
            <person name="Daza R."/>
            <person name="De Haan G."/>
            <person name="DeGray S."/>
            <person name="DeMaso C."/>
            <person name="Dhargay N."/>
            <person name="Dooley K."/>
            <person name="Dooley E."/>
            <person name="Doricent M."/>
            <person name="Dorje P."/>
            <person name="Dorjee K."/>
            <person name="Dupes A."/>
            <person name="Elong R."/>
            <person name="Falk J."/>
            <person name="Farina A."/>
            <person name="Faro S."/>
            <person name="Ferguson D."/>
            <person name="Fisher S."/>
            <person name="Foley C.D."/>
            <person name="Franke A."/>
            <person name="Friedrich D."/>
            <person name="Gadbois L."/>
            <person name="Gearin G."/>
            <person name="Gearin C.R."/>
            <person name="Giannoukos G."/>
            <person name="Goode T."/>
            <person name="Graham J."/>
            <person name="Grandbois E."/>
            <person name="Grewal S."/>
            <person name="Gyaltsen K."/>
            <person name="Hafez N."/>
            <person name="Hagos B."/>
            <person name="Hall J."/>
            <person name="Henson C."/>
            <person name="Hollinger A."/>
            <person name="Honan T."/>
            <person name="Huard M.D."/>
            <person name="Hughes L."/>
            <person name="Hurhula B."/>
            <person name="Husby M.E."/>
            <person name="Kamat A."/>
            <person name="Kanga B."/>
            <person name="Kashin S."/>
            <person name="Khazanovich D."/>
            <person name="Kisner P."/>
            <person name="Lance K."/>
            <person name="Lara M."/>
            <person name="Lee W."/>
            <person name="Lennon N."/>
            <person name="Letendre F."/>
            <person name="LeVine R."/>
            <person name="Lipovsky A."/>
            <person name="Liu X."/>
            <person name="Liu J."/>
            <person name="Liu S."/>
            <person name="Lokyitsang T."/>
            <person name="Lokyitsang Y."/>
            <person name="Lubonja R."/>
            <person name="Lui A."/>
            <person name="MacDonald P."/>
            <person name="Magnisalis V."/>
            <person name="Maru K."/>
            <person name="Matthews C."/>
            <person name="McCusker W."/>
            <person name="McDonough S."/>
            <person name="Mehta T."/>
            <person name="Meldrim J."/>
            <person name="Meneus L."/>
            <person name="Mihai O."/>
            <person name="Mihalev A."/>
            <person name="Mihova T."/>
            <person name="Mittelman R."/>
            <person name="Mlenga V."/>
            <person name="Montmayeur A."/>
            <person name="Mulrain L."/>
            <person name="Navidi A."/>
            <person name="Naylor J."/>
            <person name="Negash T."/>
            <person name="Nguyen T."/>
            <person name="Nguyen N."/>
            <person name="Nicol R."/>
            <person name="Norbu C."/>
            <person name="Norbu N."/>
            <person name="Novod N."/>
            <person name="O'Neill B."/>
            <person name="Osman S."/>
            <person name="Markiewicz E."/>
            <person name="Oyono O.L."/>
            <person name="Patti C."/>
            <person name="Phunkhang P."/>
            <person name="Pierre F."/>
            <person name="Priest M."/>
            <person name="Raghuraman S."/>
            <person name="Rege F."/>
            <person name="Reyes R."/>
            <person name="Rise C."/>
            <person name="Rogov P."/>
            <person name="Ross K."/>
            <person name="Ryan E."/>
            <person name="Settipalli S."/>
            <person name="Shea T."/>
            <person name="Sherpa N."/>
            <person name="Shi L."/>
            <person name="Shih D."/>
            <person name="Sparrow T."/>
            <person name="Spaulding J."/>
            <person name="Stalker J."/>
            <person name="Stange-Thomann N."/>
            <person name="Stavropoulos S."/>
            <person name="Stone C."/>
            <person name="Strader C."/>
            <person name="Tesfaye S."/>
            <person name="Thomson T."/>
            <person name="Thoulutsang Y."/>
            <person name="Thoulutsang D."/>
            <person name="Topham K."/>
            <person name="Topping I."/>
            <person name="Tsamla T."/>
            <person name="Vassiliev H."/>
            <person name="Vo A."/>
            <person name="Wangchuk T."/>
            <person name="Wangdi T."/>
            <person name="Weiand M."/>
            <person name="Wilkinson J."/>
            <person name="Wilson A."/>
            <person name="Yadav S."/>
            <person name="Young G."/>
            <person name="Yu Q."/>
            <person name="Zembek L."/>
            <person name="Zhong D."/>
            <person name="Zimmer A."/>
            <person name="Zwirko Z."/>
            <person name="Jaffe D.B."/>
            <person name="Alvarez P."/>
            <person name="Brockman W."/>
            <person name="Butler J."/>
            <person name="Chin C."/>
            <person name="Gnerre S."/>
            <person name="Grabherr M."/>
            <person name="Kleber M."/>
            <person name="Mauceli E."/>
            <person name="MacCallum I."/>
        </authorList>
    </citation>
    <scope>NUCLEOTIDE SEQUENCE [LARGE SCALE GENOMIC DNA]</scope>
    <source>
        <strain evidence="3">Tucson 15010-1051.87</strain>
    </source>
</reference>
<proteinExistence type="predicted"/>